<name>A0AAV7UPH2_PLEWA</name>
<sequence>MMMPCLSPLLKGVSGAQVGLLLPHTCGTEISALHQCLDRTSSPECASLGAVWVQATLTRPESSSVAALVGALGLQHKEPGISQSFHTSTSSASSDSVLSRHRERGTPFSCSTHHVIVFVILVHGSTRCRIRFPDAYAAWRRAPPVLSQQSSELGLAAPPLPGEIGVSDFGPSPSCLVYTTKKAVKECSQSVLQIVQLGARGVPPSLSRRRQRQQLGVALTCMAGWRHPPAPGCARGVAGPGRACEEVPPAFHAAP</sequence>
<accession>A0AAV7UPH2</accession>
<keyword evidence="2" id="KW-1185">Reference proteome</keyword>
<reference evidence="1" key="1">
    <citation type="journal article" date="2022" name="bioRxiv">
        <title>Sequencing and chromosome-scale assembly of the giantPleurodeles waltlgenome.</title>
        <authorList>
            <person name="Brown T."/>
            <person name="Elewa A."/>
            <person name="Iarovenko S."/>
            <person name="Subramanian E."/>
            <person name="Araus A.J."/>
            <person name="Petzold A."/>
            <person name="Susuki M."/>
            <person name="Suzuki K.-i.T."/>
            <person name="Hayashi T."/>
            <person name="Toyoda A."/>
            <person name="Oliveira C."/>
            <person name="Osipova E."/>
            <person name="Leigh N.D."/>
            <person name="Simon A."/>
            <person name="Yun M.H."/>
        </authorList>
    </citation>
    <scope>NUCLEOTIDE SEQUENCE</scope>
    <source>
        <strain evidence="1">20211129_DDA</strain>
        <tissue evidence="1">Liver</tissue>
    </source>
</reference>
<dbReference type="AlphaFoldDB" id="A0AAV7UPH2"/>
<proteinExistence type="predicted"/>
<organism evidence="1 2">
    <name type="scientific">Pleurodeles waltl</name>
    <name type="common">Iberian ribbed newt</name>
    <dbReference type="NCBI Taxonomy" id="8319"/>
    <lineage>
        <taxon>Eukaryota</taxon>
        <taxon>Metazoa</taxon>
        <taxon>Chordata</taxon>
        <taxon>Craniata</taxon>
        <taxon>Vertebrata</taxon>
        <taxon>Euteleostomi</taxon>
        <taxon>Amphibia</taxon>
        <taxon>Batrachia</taxon>
        <taxon>Caudata</taxon>
        <taxon>Salamandroidea</taxon>
        <taxon>Salamandridae</taxon>
        <taxon>Pleurodelinae</taxon>
        <taxon>Pleurodeles</taxon>
    </lineage>
</organism>
<evidence type="ECO:0000313" key="2">
    <source>
        <dbReference type="Proteomes" id="UP001066276"/>
    </source>
</evidence>
<evidence type="ECO:0000313" key="1">
    <source>
        <dbReference type="EMBL" id="KAJ1189638.1"/>
    </source>
</evidence>
<protein>
    <submittedName>
        <fullName evidence="1">Uncharacterized protein</fullName>
    </submittedName>
</protein>
<dbReference type="EMBL" id="JANPWB010000005">
    <property type="protein sequence ID" value="KAJ1189638.1"/>
    <property type="molecule type" value="Genomic_DNA"/>
</dbReference>
<dbReference type="Proteomes" id="UP001066276">
    <property type="component" value="Chromosome 3_1"/>
</dbReference>
<comment type="caution">
    <text evidence="1">The sequence shown here is derived from an EMBL/GenBank/DDBJ whole genome shotgun (WGS) entry which is preliminary data.</text>
</comment>
<gene>
    <name evidence="1" type="ORF">NDU88_006382</name>
</gene>